<name>A0A0D0DMT8_9AGAM</name>
<keyword evidence="5" id="KW-1185">Reference proteome</keyword>
<dbReference type="EMBL" id="KN824841">
    <property type="protein sequence ID" value="KIL00123.1"/>
    <property type="molecule type" value="Genomic_DNA"/>
</dbReference>
<sequence>MCKLYFRPEKDTEENTIYNYNISKVHIQSEHFIGYLKGTWQSLQGLHVHLD</sequence>
<accession>A0A0D0DMT8</accession>
<keyword evidence="2" id="KW-0479">Metal-binding</keyword>
<dbReference type="Pfam" id="PF13359">
    <property type="entry name" value="DDE_Tnp_4"/>
    <property type="match status" value="1"/>
</dbReference>
<dbReference type="Proteomes" id="UP000054538">
    <property type="component" value="Unassembled WGS sequence"/>
</dbReference>
<evidence type="ECO:0000259" key="3">
    <source>
        <dbReference type="Pfam" id="PF13359"/>
    </source>
</evidence>
<dbReference type="HOGENOM" id="CLU_3107048_0_0_1"/>
<evidence type="ECO:0000256" key="2">
    <source>
        <dbReference type="ARBA" id="ARBA00022723"/>
    </source>
</evidence>
<dbReference type="InParanoid" id="A0A0D0DMT8"/>
<feature type="domain" description="DDE Tnp4" evidence="3">
    <location>
        <begin position="12"/>
        <end position="45"/>
    </location>
</feature>
<reference evidence="4 5" key="1">
    <citation type="submission" date="2014-04" db="EMBL/GenBank/DDBJ databases">
        <authorList>
            <consortium name="DOE Joint Genome Institute"/>
            <person name="Kuo A."/>
            <person name="Kohler A."/>
            <person name="Jargeat P."/>
            <person name="Nagy L.G."/>
            <person name="Floudas D."/>
            <person name="Copeland A."/>
            <person name="Barry K.W."/>
            <person name="Cichocki N."/>
            <person name="Veneault-Fourrey C."/>
            <person name="LaButti K."/>
            <person name="Lindquist E.A."/>
            <person name="Lipzen A."/>
            <person name="Lundell T."/>
            <person name="Morin E."/>
            <person name="Murat C."/>
            <person name="Sun H."/>
            <person name="Tunlid A."/>
            <person name="Henrissat B."/>
            <person name="Grigoriev I.V."/>
            <person name="Hibbett D.S."/>
            <person name="Martin F."/>
            <person name="Nordberg H.P."/>
            <person name="Cantor M.N."/>
            <person name="Hua S.X."/>
        </authorList>
    </citation>
    <scope>NUCLEOTIDE SEQUENCE [LARGE SCALE GENOMIC DNA]</scope>
    <source>
        <strain evidence="4 5">Ve08.2h10</strain>
    </source>
</reference>
<protein>
    <recommendedName>
        <fullName evidence="3">DDE Tnp4 domain-containing protein</fullName>
    </recommendedName>
</protein>
<evidence type="ECO:0000256" key="1">
    <source>
        <dbReference type="ARBA" id="ARBA00001968"/>
    </source>
</evidence>
<dbReference type="GO" id="GO:0046872">
    <property type="term" value="F:metal ion binding"/>
    <property type="evidence" value="ECO:0007669"/>
    <property type="project" value="UniProtKB-KW"/>
</dbReference>
<dbReference type="InterPro" id="IPR027806">
    <property type="entry name" value="HARBI1_dom"/>
</dbReference>
<evidence type="ECO:0000313" key="5">
    <source>
        <dbReference type="Proteomes" id="UP000054538"/>
    </source>
</evidence>
<dbReference type="OrthoDB" id="2649667at2759"/>
<gene>
    <name evidence="4" type="ORF">PAXRUDRAFT_130526</name>
</gene>
<comment type="cofactor">
    <cofactor evidence="1">
        <name>a divalent metal cation</name>
        <dbReference type="ChEBI" id="CHEBI:60240"/>
    </cofactor>
</comment>
<proteinExistence type="predicted"/>
<evidence type="ECO:0000313" key="4">
    <source>
        <dbReference type="EMBL" id="KIL00123.1"/>
    </source>
</evidence>
<dbReference type="AlphaFoldDB" id="A0A0D0DMT8"/>
<organism evidence="4 5">
    <name type="scientific">Paxillus rubicundulus Ve08.2h10</name>
    <dbReference type="NCBI Taxonomy" id="930991"/>
    <lineage>
        <taxon>Eukaryota</taxon>
        <taxon>Fungi</taxon>
        <taxon>Dikarya</taxon>
        <taxon>Basidiomycota</taxon>
        <taxon>Agaricomycotina</taxon>
        <taxon>Agaricomycetes</taxon>
        <taxon>Agaricomycetidae</taxon>
        <taxon>Boletales</taxon>
        <taxon>Paxilineae</taxon>
        <taxon>Paxillaceae</taxon>
        <taxon>Paxillus</taxon>
    </lineage>
</organism>
<reference evidence="5" key="2">
    <citation type="submission" date="2015-01" db="EMBL/GenBank/DDBJ databases">
        <title>Evolutionary Origins and Diversification of the Mycorrhizal Mutualists.</title>
        <authorList>
            <consortium name="DOE Joint Genome Institute"/>
            <consortium name="Mycorrhizal Genomics Consortium"/>
            <person name="Kohler A."/>
            <person name="Kuo A."/>
            <person name="Nagy L.G."/>
            <person name="Floudas D."/>
            <person name="Copeland A."/>
            <person name="Barry K.W."/>
            <person name="Cichocki N."/>
            <person name="Veneault-Fourrey C."/>
            <person name="LaButti K."/>
            <person name="Lindquist E.A."/>
            <person name="Lipzen A."/>
            <person name="Lundell T."/>
            <person name="Morin E."/>
            <person name="Murat C."/>
            <person name="Riley R."/>
            <person name="Ohm R."/>
            <person name="Sun H."/>
            <person name="Tunlid A."/>
            <person name="Henrissat B."/>
            <person name="Grigoriev I.V."/>
            <person name="Hibbett D.S."/>
            <person name="Martin F."/>
        </authorList>
    </citation>
    <scope>NUCLEOTIDE SEQUENCE [LARGE SCALE GENOMIC DNA]</scope>
    <source>
        <strain evidence="5">Ve08.2h10</strain>
    </source>
</reference>